<reference evidence="10" key="1">
    <citation type="submission" date="2020-05" db="EMBL/GenBank/DDBJ databases">
        <title>The draft genome sequence of Maribacter sp. ANRC-HE7.</title>
        <authorList>
            <person name="Mu L."/>
        </authorList>
    </citation>
    <scope>NUCLEOTIDE SEQUENCE</scope>
    <source>
        <strain evidence="10">ANRC-HE7</strain>
    </source>
</reference>
<dbReference type="PANTHER" id="PTHR43033">
    <property type="entry name" value="TRNA(ILE)-LYSIDINE SYNTHASE-RELATED"/>
    <property type="match status" value="1"/>
</dbReference>
<evidence type="ECO:0000256" key="6">
    <source>
        <dbReference type="ARBA" id="ARBA00022840"/>
    </source>
</evidence>
<evidence type="ECO:0000256" key="8">
    <source>
        <dbReference type="HAMAP-Rule" id="MF_01161"/>
    </source>
</evidence>
<comment type="function">
    <text evidence="8">Ligates lysine onto the cytidine present at position 34 of the AUA codon-specific tRNA(Ile) that contains the anticodon CAU, in an ATP-dependent manner. Cytidine is converted to lysidine, thus changing the amino acid specificity of the tRNA from methionine to isoleucine.</text>
</comment>
<dbReference type="InterPro" id="IPR012094">
    <property type="entry name" value="tRNA_Ile_lys_synt"/>
</dbReference>
<evidence type="ECO:0000256" key="1">
    <source>
        <dbReference type="ARBA" id="ARBA00004496"/>
    </source>
</evidence>
<evidence type="ECO:0000256" key="4">
    <source>
        <dbReference type="ARBA" id="ARBA00022694"/>
    </source>
</evidence>
<keyword evidence="2 8" id="KW-0963">Cytoplasm</keyword>
<evidence type="ECO:0000259" key="9">
    <source>
        <dbReference type="SMART" id="SM00977"/>
    </source>
</evidence>
<dbReference type="RefSeq" id="WP_188243009.1">
    <property type="nucleotide sequence ID" value="NZ_JABTCF010000003.1"/>
</dbReference>
<evidence type="ECO:0000256" key="2">
    <source>
        <dbReference type="ARBA" id="ARBA00022490"/>
    </source>
</evidence>
<proteinExistence type="inferred from homology"/>
<dbReference type="InterPro" id="IPR014729">
    <property type="entry name" value="Rossmann-like_a/b/a_fold"/>
</dbReference>
<comment type="caution">
    <text evidence="10">The sequence shown here is derived from an EMBL/GenBank/DDBJ whole genome shotgun (WGS) entry which is preliminary data.</text>
</comment>
<dbReference type="SUPFAM" id="SSF56037">
    <property type="entry name" value="PheT/TilS domain"/>
    <property type="match status" value="1"/>
</dbReference>
<accession>A0ABR7V2U9</accession>
<dbReference type="EMBL" id="JABTCF010000003">
    <property type="protein sequence ID" value="MBD0777482.1"/>
    <property type="molecule type" value="Genomic_DNA"/>
</dbReference>
<evidence type="ECO:0000313" key="10">
    <source>
        <dbReference type="EMBL" id="MBD0777482.1"/>
    </source>
</evidence>
<dbReference type="CDD" id="cd01992">
    <property type="entry name" value="TilS_N"/>
    <property type="match status" value="1"/>
</dbReference>
<comment type="catalytic activity">
    <reaction evidence="7 8">
        <text>cytidine(34) in tRNA(Ile2) + L-lysine + ATP = lysidine(34) in tRNA(Ile2) + AMP + diphosphate + H(+)</text>
        <dbReference type="Rhea" id="RHEA:43744"/>
        <dbReference type="Rhea" id="RHEA-COMP:10625"/>
        <dbReference type="Rhea" id="RHEA-COMP:10670"/>
        <dbReference type="ChEBI" id="CHEBI:15378"/>
        <dbReference type="ChEBI" id="CHEBI:30616"/>
        <dbReference type="ChEBI" id="CHEBI:32551"/>
        <dbReference type="ChEBI" id="CHEBI:33019"/>
        <dbReference type="ChEBI" id="CHEBI:82748"/>
        <dbReference type="ChEBI" id="CHEBI:83665"/>
        <dbReference type="ChEBI" id="CHEBI:456215"/>
        <dbReference type="EC" id="6.3.4.19"/>
    </reaction>
</comment>
<organism evidence="10 11">
    <name type="scientific">Maribacter aquimaris</name>
    <dbReference type="NCBI Taxonomy" id="2737171"/>
    <lineage>
        <taxon>Bacteria</taxon>
        <taxon>Pseudomonadati</taxon>
        <taxon>Bacteroidota</taxon>
        <taxon>Flavobacteriia</taxon>
        <taxon>Flavobacteriales</taxon>
        <taxon>Flavobacteriaceae</taxon>
        <taxon>Maribacter</taxon>
    </lineage>
</organism>
<dbReference type="InterPro" id="IPR012795">
    <property type="entry name" value="tRNA_Ile_lys_synt_N"/>
</dbReference>
<feature type="binding site" evidence="8">
    <location>
        <begin position="26"/>
        <end position="31"/>
    </location>
    <ligand>
        <name>ATP</name>
        <dbReference type="ChEBI" id="CHEBI:30616"/>
    </ligand>
</feature>
<feature type="domain" description="Lysidine-tRNA(Ile) synthetase C-terminal" evidence="9">
    <location>
        <begin position="359"/>
        <end position="431"/>
    </location>
</feature>
<protein>
    <recommendedName>
        <fullName evidence="8">tRNA(Ile)-lysidine synthase</fullName>
        <ecNumber evidence="8">6.3.4.19</ecNumber>
    </recommendedName>
    <alternativeName>
        <fullName evidence="8">tRNA(Ile)-2-lysyl-cytidine synthase</fullName>
    </alternativeName>
    <alternativeName>
        <fullName evidence="8">tRNA(Ile)-lysidine synthetase</fullName>
    </alternativeName>
</protein>
<evidence type="ECO:0000256" key="3">
    <source>
        <dbReference type="ARBA" id="ARBA00022598"/>
    </source>
</evidence>
<keyword evidence="6 8" id="KW-0067">ATP-binding</keyword>
<dbReference type="HAMAP" id="MF_01161">
    <property type="entry name" value="tRNA_Ile_lys_synt"/>
    <property type="match status" value="1"/>
</dbReference>
<dbReference type="Pfam" id="PF11734">
    <property type="entry name" value="TilS_C"/>
    <property type="match status" value="1"/>
</dbReference>
<dbReference type="NCBIfam" id="TIGR02433">
    <property type="entry name" value="lysidine_TilS_C"/>
    <property type="match status" value="1"/>
</dbReference>
<sequence>MQNEFRLHIEEHFSELLQNKFLLACSGGLDSVVLTHLCNQCELDFSLAHCNFQLRGTESDLDEQFVRELAKQLDKTLYVEHFDTKGYVNSHKVSVQMAARELRYGWFKELMGKHQIKTLVTAHHADDNLETFLINLSRGTGIKGLTGIPEKTDTISRPLIPFSRAQVAEYAKQGQLSWREDQSNAELKYLRNKIRHEIIPLLKETHPTFLHNFHTTQRNLQQIADISEVHLKDLKTLLFKEEGDVVHIAVKPLQALEPIEAYLHGLFHVYGFTAWNDLKQLLTAMSGKEIRSKTHRLLKDREELILSKLEEEQISSYTIEETTTAIEEPLAMTISLVDNIGETGPNVLYVDKETLKYPLVLRKRQKGDYFYPLGMQGHKKLSKFFKDEKMDVFSKEKQWLLCSNTDIVWVVGKRLDNRFKITPNTKRILKITLN</sequence>
<comment type="subcellular location">
    <subcellularLocation>
        <location evidence="1 8">Cytoplasm</location>
    </subcellularLocation>
</comment>
<keyword evidence="4 8" id="KW-0819">tRNA processing</keyword>
<keyword evidence="3 8" id="KW-0436">Ligase</keyword>
<dbReference type="InterPro" id="IPR011063">
    <property type="entry name" value="TilS/TtcA_N"/>
</dbReference>
<evidence type="ECO:0000256" key="5">
    <source>
        <dbReference type="ARBA" id="ARBA00022741"/>
    </source>
</evidence>
<dbReference type="Proteomes" id="UP001166021">
    <property type="component" value="Unassembled WGS sequence"/>
</dbReference>
<dbReference type="SUPFAM" id="SSF52402">
    <property type="entry name" value="Adenine nucleotide alpha hydrolases-like"/>
    <property type="match status" value="1"/>
</dbReference>
<keyword evidence="11" id="KW-1185">Reference proteome</keyword>
<name>A0ABR7V2U9_9FLAO</name>
<comment type="domain">
    <text evidence="8">The N-terminal region contains the highly conserved SGGXDS motif, predicted to be a P-loop motif involved in ATP binding.</text>
</comment>
<dbReference type="NCBIfam" id="TIGR02432">
    <property type="entry name" value="lysidine_TilS_N"/>
    <property type="match status" value="1"/>
</dbReference>
<dbReference type="EC" id="6.3.4.19" evidence="8"/>
<evidence type="ECO:0000256" key="7">
    <source>
        <dbReference type="ARBA" id="ARBA00048539"/>
    </source>
</evidence>
<keyword evidence="5 8" id="KW-0547">Nucleotide-binding</keyword>
<dbReference type="Gene3D" id="3.40.50.620">
    <property type="entry name" value="HUPs"/>
    <property type="match status" value="1"/>
</dbReference>
<gene>
    <name evidence="8 10" type="primary">tilS</name>
    <name evidence="10" type="ORF">HPE56_06735</name>
</gene>
<dbReference type="PANTHER" id="PTHR43033:SF1">
    <property type="entry name" value="TRNA(ILE)-LYSIDINE SYNTHASE-RELATED"/>
    <property type="match status" value="1"/>
</dbReference>
<comment type="similarity">
    <text evidence="8">Belongs to the tRNA(Ile)-lysidine synthase family.</text>
</comment>
<evidence type="ECO:0000313" key="11">
    <source>
        <dbReference type="Proteomes" id="UP001166021"/>
    </source>
</evidence>
<dbReference type="Pfam" id="PF01171">
    <property type="entry name" value="ATP_bind_3"/>
    <property type="match status" value="1"/>
</dbReference>
<dbReference type="SMART" id="SM00977">
    <property type="entry name" value="TilS_C"/>
    <property type="match status" value="1"/>
</dbReference>
<dbReference type="InterPro" id="IPR012796">
    <property type="entry name" value="Lysidine-tRNA-synth_C"/>
</dbReference>
<dbReference type="GO" id="GO:0032267">
    <property type="term" value="F:tRNA(Ile)-lysidine synthase activity"/>
    <property type="evidence" value="ECO:0007669"/>
    <property type="project" value="UniProtKB-EC"/>
</dbReference>